<dbReference type="EMBL" id="AP018400">
    <property type="protein sequence ID" value="BBA91769.1"/>
    <property type="molecule type" value="Genomic_DNA"/>
</dbReference>
<dbReference type="Pfam" id="PF01434">
    <property type="entry name" value="Peptidase_M41"/>
    <property type="match status" value="1"/>
</dbReference>
<dbReference type="InterPro" id="IPR000642">
    <property type="entry name" value="Peptidase_M41"/>
</dbReference>
<dbReference type="InterPro" id="IPR037219">
    <property type="entry name" value="Peptidase_M41-like"/>
</dbReference>
<feature type="compositionally biased region" description="Basic and acidic residues" evidence="1">
    <location>
        <begin position="59"/>
        <end position="76"/>
    </location>
</feature>
<gene>
    <name evidence="3" type="ORF">SR187_0610</name>
</gene>
<dbReference type="SUPFAM" id="SSF140990">
    <property type="entry name" value="FtsH protease domain-like"/>
    <property type="match status" value="1"/>
</dbReference>
<evidence type="ECO:0000259" key="2">
    <source>
        <dbReference type="Pfam" id="PF01434"/>
    </source>
</evidence>
<dbReference type="AlphaFoldDB" id="A0A2Z5TK11"/>
<keyword evidence="3" id="KW-0131">Cell cycle</keyword>
<accession>A0A2Z5TK11</accession>
<feature type="region of interest" description="Disordered" evidence="1">
    <location>
        <begin position="49"/>
        <end position="76"/>
    </location>
</feature>
<evidence type="ECO:0000313" key="3">
    <source>
        <dbReference type="EMBL" id="BBA91769.1"/>
    </source>
</evidence>
<protein>
    <submittedName>
        <fullName evidence="3">Cell division protein FtsH</fullName>
    </submittedName>
</protein>
<dbReference type="Proteomes" id="UP000269331">
    <property type="component" value="Chromosome"/>
</dbReference>
<dbReference type="GO" id="GO:0004222">
    <property type="term" value="F:metalloendopeptidase activity"/>
    <property type="evidence" value="ECO:0007669"/>
    <property type="project" value="InterPro"/>
</dbReference>
<feature type="domain" description="Peptidase M41" evidence="2">
    <location>
        <begin position="2"/>
        <end position="44"/>
    </location>
</feature>
<name>A0A2Z5TK11_9STRE</name>
<dbReference type="Gene3D" id="1.20.58.760">
    <property type="entry name" value="Peptidase M41"/>
    <property type="match status" value="1"/>
</dbReference>
<proteinExistence type="predicted"/>
<keyword evidence="3" id="KW-0132">Cell division</keyword>
<dbReference type="KEGG" id="srq:SR187_0610"/>
<evidence type="ECO:0000256" key="1">
    <source>
        <dbReference type="SAM" id="MobiDB-lite"/>
    </source>
</evidence>
<dbReference type="GO" id="GO:0051301">
    <property type="term" value="P:cell division"/>
    <property type="evidence" value="ECO:0007669"/>
    <property type="project" value="UniProtKB-KW"/>
</dbReference>
<dbReference type="GO" id="GO:0004176">
    <property type="term" value="F:ATP-dependent peptidase activity"/>
    <property type="evidence" value="ECO:0007669"/>
    <property type="project" value="InterPro"/>
</dbReference>
<sequence length="76" mass="8756">MRNLLNEARDKAAEIIQDHRDTHKLIAEALLKYETLDSVQIKSLYETGKMPANSETEEDVHPLSFDEIKEKMNTTP</sequence>
<reference evidence="3 4" key="1">
    <citation type="journal article" date="2018" name="Genome Biol. Evol.">
        <title>Complete Genome Sequence of Streptococcus ruminantium sp. nov. GUT-187T (=DSM 104980T =JCM 31869T), the Type Strain of S. ruminantium, and Comparison with Genome Sequences of Streptococcus suis Strains.</title>
        <authorList>
            <person name="Tohya M."/>
            <person name="Sekizaki T."/>
            <person name="Miyoshi-Akiyama T."/>
        </authorList>
    </citation>
    <scope>NUCLEOTIDE SEQUENCE [LARGE SCALE GENOMIC DNA]</scope>
    <source>
        <strain evidence="3 4">GUT187T</strain>
    </source>
</reference>
<dbReference type="GO" id="GO:0005524">
    <property type="term" value="F:ATP binding"/>
    <property type="evidence" value="ECO:0007669"/>
    <property type="project" value="InterPro"/>
</dbReference>
<dbReference type="GO" id="GO:0006508">
    <property type="term" value="P:proteolysis"/>
    <property type="evidence" value="ECO:0007669"/>
    <property type="project" value="InterPro"/>
</dbReference>
<organism evidence="3 4">
    <name type="scientific">Streptococcus ruminantium</name>
    <dbReference type="NCBI Taxonomy" id="1917441"/>
    <lineage>
        <taxon>Bacteria</taxon>
        <taxon>Bacillati</taxon>
        <taxon>Bacillota</taxon>
        <taxon>Bacilli</taxon>
        <taxon>Lactobacillales</taxon>
        <taxon>Streptococcaceae</taxon>
        <taxon>Streptococcus</taxon>
    </lineage>
</organism>
<evidence type="ECO:0000313" key="4">
    <source>
        <dbReference type="Proteomes" id="UP000269331"/>
    </source>
</evidence>